<dbReference type="PIRSF" id="PIRSF032025">
    <property type="entry name" value="UCP032025"/>
    <property type="match status" value="1"/>
</dbReference>
<dbReference type="InterPro" id="IPR008320">
    <property type="entry name" value="UCP032025"/>
</dbReference>
<dbReference type="AlphaFoldDB" id="A0A9X0R1C6"/>
<name>A0A9X0R1C6_9PROT</name>
<accession>A0A9X0R1C6</accession>
<dbReference type="Proteomes" id="UP000600101">
    <property type="component" value="Unassembled WGS sequence"/>
</dbReference>
<reference evidence="1" key="1">
    <citation type="submission" date="2020-08" db="EMBL/GenBank/DDBJ databases">
        <authorList>
            <person name="Hu Y."/>
            <person name="Nguyen S.V."/>
            <person name="Li F."/>
            <person name="Fanning S."/>
        </authorList>
    </citation>
    <scope>NUCLEOTIDE SEQUENCE</scope>
    <source>
        <strain evidence="1">SYSU D8009</strain>
    </source>
</reference>
<evidence type="ECO:0000313" key="2">
    <source>
        <dbReference type="Proteomes" id="UP000600101"/>
    </source>
</evidence>
<organism evidence="1 2">
    <name type="scientific">Siccirubricoccus deserti</name>
    <dbReference type="NCBI Taxonomy" id="2013562"/>
    <lineage>
        <taxon>Bacteria</taxon>
        <taxon>Pseudomonadati</taxon>
        <taxon>Pseudomonadota</taxon>
        <taxon>Alphaproteobacteria</taxon>
        <taxon>Acetobacterales</taxon>
        <taxon>Roseomonadaceae</taxon>
        <taxon>Siccirubricoccus</taxon>
    </lineage>
</organism>
<dbReference type="EMBL" id="JACOMF010000034">
    <property type="protein sequence ID" value="MBC4017735.1"/>
    <property type="molecule type" value="Genomic_DNA"/>
</dbReference>
<protein>
    <submittedName>
        <fullName evidence="1">DUF1489 domain-containing protein</fullName>
    </submittedName>
</protein>
<dbReference type="Pfam" id="PF07370">
    <property type="entry name" value="DUF1489"/>
    <property type="match status" value="1"/>
</dbReference>
<sequence>MLSNRYGRCCATWPACVAPAGRYTRGVLHLIKLSVGPKDVGQLRDIQARRAQEDPPLRHRTRMFPRRAAELTAGGSIYWVVAGFVQVRQRLLEVREEQWEDGSSCAGLVLDPELVPVAARQMKPFQGWRYLVPEAAPDDVATMAEAQGAEALPERLRAELRALGLL</sequence>
<keyword evidence="2" id="KW-1185">Reference proteome</keyword>
<evidence type="ECO:0000313" key="1">
    <source>
        <dbReference type="EMBL" id="MBC4017735.1"/>
    </source>
</evidence>
<comment type="caution">
    <text evidence="1">The sequence shown here is derived from an EMBL/GenBank/DDBJ whole genome shotgun (WGS) entry which is preliminary data.</text>
</comment>
<proteinExistence type="predicted"/>
<gene>
    <name evidence="1" type="ORF">H7965_20735</name>
</gene>